<keyword evidence="1" id="KW-0802">TPR repeat</keyword>
<dbReference type="SUPFAM" id="SSF54001">
    <property type="entry name" value="Cysteine proteinases"/>
    <property type="match status" value="1"/>
</dbReference>
<dbReference type="Pfam" id="PF12969">
    <property type="entry name" value="DUF3857"/>
    <property type="match status" value="1"/>
</dbReference>
<protein>
    <submittedName>
        <fullName evidence="4">DUF3857 domain-containing protein</fullName>
    </submittedName>
</protein>
<dbReference type="SMART" id="SM00028">
    <property type="entry name" value="TPR"/>
    <property type="match status" value="3"/>
</dbReference>
<sequence length="1254" mass="142806">MKKTVYSFILLILFPFGLMAGDYEKAWEAIQKNDFVTAATYLQKTIKSGGPQKNSAIATLILLNNMTGFDRDFTARYFNPLQQLSNPAPYTYALWFFEPVLGSYGLKKGVQLQNLEKVLSDTVNFNGSLNAAASYFMGMHQLVSKRMDLAQPLFNRIGALEKWAFTGPFDNLMGSGFDKDFGPVRKPEGGAFISSNNNSPVNWFEPLYATGQGWSYVGAYFPVSNAVGYAQTFVNAPADMEPLLCLGGTGALKVWVNDKLMISQPEERVTELDWWKTRVRLKKGFNRILVQIGFTKQNIRPNYIVRLTDNDYKAVKGIVCQASPAPYQPDTQKDEPVLVPHFAETYFKKQLAAHPQDPINAVLLSRVYIRNQEWDKAKAALAKFYKTYPKNAFITNYYSDCMSGSNDRTGYAEALESFKTLLPDNYWTLYAKVVKLEEEKSYAEAMEVLDKLVGMQGEQRVTTVKKMQLLAAQGKIDSMVQLLKKAYAAYPEDEELVQTMYQYEASMNNDPAAALKVLETYCNRQYGYSTASFLASVYLNQGKTDAAVNQMKQLIQVAPYELDEYSKLIKYYFASQQYDSAIHYLNIQRQISPYYHLPLGDLGHCYLQKKETDSAIAYFRKALALYAGGFDYREQLRMLENKPQVDKYFPALDYYKEIEKYIQQPHDSTHAYAYIFDEKNVIVYPEGAGEQTFNTAVVVNNKKGIDHWKEISIPYNSVYQTVSIVKAEVIKPGGAKIPAETDENQLVFTKLNEGDVIYYSYKVKSTGSGRLGREYWDKFYFADFMPVNISSYNLLIADTIPLNYEYVNGGNIKPKITQHEKFKLYSWREDNIPPVRNESYMPSINDVGKVLHLSTVKNWDVIAEWYSDVTREQSKEDFEINEAFRELFPAGVSGLDDLAKARKIYEFIEKNISYSSVSFRQGAYVPQKAGKTLLTKLGDCKDLSTLFLAFARKAGLPANLILVSTRRYGQRNMQLPSLDFNHCIISFKANNKTYYQELTDNTLPFNALPGRLVGAQVLNIPYEYKAGEKITTLPLDNFTSNIIRRRMDITLEDNSLSAKSSCAYIGEVAAAMRSTYQHATSEEARDAIQNNVSSSFKKQVVLDSLSFRNLDNLSDTVWLDTYFTVKDEVISVGDFSMIKPTFMDVVATANIFTPLPRQHPFEYADYESIEDYYTDLVVHLPAGKKFEQVPSGTSLRLNDMNYTLDFKKTDDNNLIINRHFKTKSNTTIAPAAFKELETFFNGIIKEEQKYISFK</sequence>
<organism evidence="4 5">
    <name type="scientific">Chitinophaga oryzae</name>
    <dbReference type="NCBI Taxonomy" id="2725414"/>
    <lineage>
        <taxon>Bacteria</taxon>
        <taxon>Pseudomonadati</taxon>
        <taxon>Bacteroidota</taxon>
        <taxon>Chitinophagia</taxon>
        <taxon>Chitinophagales</taxon>
        <taxon>Chitinophagaceae</taxon>
        <taxon>Chitinophaga</taxon>
    </lineage>
</organism>
<name>A0AAE7D642_9BACT</name>
<dbReference type="InterPro" id="IPR024618">
    <property type="entry name" value="DUF3857"/>
</dbReference>
<feature type="domain" description="Transglutaminase-like" evidence="2">
    <location>
        <begin position="896"/>
        <end position="969"/>
    </location>
</feature>
<feature type="repeat" description="TPR" evidence="1">
    <location>
        <begin position="596"/>
        <end position="629"/>
    </location>
</feature>
<dbReference type="Gene3D" id="2.60.40.3140">
    <property type="match status" value="1"/>
</dbReference>
<evidence type="ECO:0000313" key="5">
    <source>
        <dbReference type="Proteomes" id="UP000502421"/>
    </source>
</evidence>
<dbReference type="InterPro" id="IPR002931">
    <property type="entry name" value="Transglutaminase-like"/>
</dbReference>
<evidence type="ECO:0000259" key="3">
    <source>
        <dbReference type="Pfam" id="PF12969"/>
    </source>
</evidence>
<dbReference type="Gene3D" id="1.25.40.10">
    <property type="entry name" value="Tetratricopeptide repeat domain"/>
    <property type="match status" value="2"/>
</dbReference>
<dbReference type="Pfam" id="PF01841">
    <property type="entry name" value="Transglut_core"/>
    <property type="match status" value="1"/>
</dbReference>
<dbReference type="InterPro" id="IPR019734">
    <property type="entry name" value="TPR_rpt"/>
</dbReference>
<dbReference type="SUPFAM" id="SSF48452">
    <property type="entry name" value="TPR-like"/>
    <property type="match status" value="2"/>
</dbReference>
<dbReference type="KEGG" id="coy:HF329_06050"/>
<accession>A0AAE7D642</accession>
<dbReference type="InterPro" id="IPR011990">
    <property type="entry name" value="TPR-like_helical_dom_sf"/>
</dbReference>
<feature type="domain" description="DUF3857" evidence="3">
    <location>
        <begin position="687"/>
        <end position="835"/>
    </location>
</feature>
<proteinExistence type="predicted"/>
<dbReference type="Gene3D" id="3.10.620.30">
    <property type="match status" value="1"/>
</dbReference>
<evidence type="ECO:0000313" key="4">
    <source>
        <dbReference type="EMBL" id="QJB30885.1"/>
    </source>
</evidence>
<dbReference type="Gene3D" id="2.60.120.1130">
    <property type="match status" value="1"/>
</dbReference>
<evidence type="ECO:0000259" key="2">
    <source>
        <dbReference type="Pfam" id="PF01841"/>
    </source>
</evidence>
<dbReference type="EMBL" id="CP051205">
    <property type="protein sequence ID" value="QJB30885.1"/>
    <property type="molecule type" value="Genomic_DNA"/>
</dbReference>
<dbReference type="RefSeq" id="WP_168803163.1">
    <property type="nucleotide sequence ID" value="NZ_CP051205.1"/>
</dbReference>
<evidence type="ECO:0000256" key="1">
    <source>
        <dbReference type="PROSITE-ProRule" id="PRU00339"/>
    </source>
</evidence>
<dbReference type="Proteomes" id="UP000502421">
    <property type="component" value="Chromosome"/>
</dbReference>
<reference evidence="5" key="1">
    <citation type="submission" date="2020-04" db="EMBL/GenBank/DDBJ databases">
        <authorList>
            <person name="Kittiwongwattana C."/>
        </authorList>
    </citation>
    <scope>NUCLEOTIDE SEQUENCE [LARGE SCALE GENOMIC DNA]</scope>
    <source>
        <strain evidence="5">1310</strain>
    </source>
</reference>
<dbReference type="PROSITE" id="PS50005">
    <property type="entry name" value="TPR"/>
    <property type="match status" value="1"/>
</dbReference>
<dbReference type="AlphaFoldDB" id="A0AAE7D642"/>
<gene>
    <name evidence="4" type="ORF">HF329_06050</name>
</gene>
<dbReference type="InterPro" id="IPR038765">
    <property type="entry name" value="Papain-like_cys_pep_sf"/>
</dbReference>